<feature type="transmembrane region" description="Helical" evidence="10">
    <location>
        <begin position="420"/>
        <end position="446"/>
    </location>
</feature>
<evidence type="ECO:0000259" key="11">
    <source>
        <dbReference type="PROSITE" id="PS50850"/>
    </source>
</evidence>
<feature type="region of interest" description="Disordered" evidence="9">
    <location>
        <begin position="524"/>
        <end position="573"/>
    </location>
</feature>
<evidence type="ECO:0000313" key="13">
    <source>
        <dbReference type="Proteomes" id="UP000193685"/>
    </source>
</evidence>
<dbReference type="PROSITE" id="PS00217">
    <property type="entry name" value="SUGAR_TRANSPORT_2"/>
    <property type="match status" value="1"/>
</dbReference>
<dbReference type="CDD" id="cd17356">
    <property type="entry name" value="MFS_HXT"/>
    <property type="match status" value="1"/>
</dbReference>
<dbReference type="STRING" id="56484.A0A1Y2FUV3"/>
<dbReference type="PANTHER" id="PTHR48022:SF75">
    <property type="entry name" value="GALACTOSE TRANSPORTER-RELATED"/>
    <property type="match status" value="1"/>
</dbReference>
<evidence type="ECO:0000256" key="5">
    <source>
        <dbReference type="ARBA" id="ARBA00022692"/>
    </source>
</evidence>
<feature type="compositionally biased region" description="Low complexity" evidence="9">
    <location>
        <begin position="1"/>
        <end position="15"/>
    </location>
</feature>
<evidence type="ECO:0000256" key="6">
    <source>
        <dbReference type="ARBA" id="ARBA00022989"/>
    </source>
</evidence>
<dbReference type="RefSeq" id="XP_040727812.1">
    <property type="nucleotide sequence ID" value="XM_040867503.1"/>
</dbReference>
<dbReference type="GeneID" id="63784102"/>
<evidence type="ECO:0000256" key="8">
    <source>
        <dbReference type="RuleBase" id="RU003346"/>
    </source>
</evidence>
<dbReference type="InterPro" id="IPR020846">
    <property type="entry name" value="MFS_dom"/>
</dbReference>
<dbReference type="PROSITE" id="PS50850">
    <property type="entry name" value="MFS"/>
    <property type="match status" value="1"/>
</dbReference>
<comment type="similarity">
    <text evidence="2 8">Belongs to the major facilitator superfamily. Sugar transporter (TC 2.A.1.1) family.</text>
</comment>
<evidence type="ECO:0000256" key="1">
    <source>
        <dbReference type="ARBA" id="ARBA00004141"/>
    </source>
</evidence>
<dbReference type="OrthoDB" id="2241241at2759"/>
<feature type="transmembrane region" description="Helical" evidence="10">
    <location>
        <begin position="140"/>
        <end position="160"/>
    </location>
</feature>
<dbReference type="SUPFAM" id="SSF103473">
    <property type="entry name" value="MFS general substrate transporter"/>
    <property type="match status" value="1"/>
</dbReference>
<keyword evidence="3 8" id="KW-0813">Transport</keyword>
<feature type="compositionally biased region" description="Basic and acidic residues" evidence="9">
    <location>
        <begin position="16"/>
        <end position="39"/>
    </location>
</feature>
<evidence type="ECO:0000256" key="7">
    <source>
        <dbReference type="ARBA" id="ARBA00023136"/>
    </source>
</evidence>
<comment type="caution">
    <text evidence="12">The sequence shown here is derived from an EMBL/GenBank/DDBJ whole genome shotgun (WGS) entry which is preliminary data.</text>
</comment>
<keyword evidence="4" id="KW-0762">Sugar transport</keyword>
<dbReference type="InterPro" id="IPR005828">
    <property type="entry name" value="MFS_sugar_transport-like"/>
</dbReference>
<dbReference type="PANTHER" id="PTHR48022">
    <property type="entry name" value="PLASTIDIC GLUCOSE TRANSPORTER 4"/>
    <property type="match status" value="1"/>
</dbReference>
<evidence type="ECO:0000256" key="2">
    <source>
        <dbReference type="ARBA" id="ARBA00010992"/>
    </source>
</evidence>
<keyword evidence="6 10" id="KW-1133">Transmembrane helix</keyword>
<name>A0A1Y2FUV3_PROLT</name>
<dbReference type="PRINTS" id="PR00171">
    <property type="entry name" value="SUGRTRNSPORT"/>
</dbReference>
<feature type="transmembrane region" description="Helical" evidence="10">
    <location>
        <begin position="48"/>
        <end position="68"/>
    </location>
</feature>
<accession>A0A1Y2FUV3</accession>
<dbReference type="GO" id="GO:0005886">
    <property type="term" value="C:plasma membrane"/>
    <property type="evidence" value="ECO:0007669"/>
    <property type="project" value="TreeGrafter"/>
</dbReference>
<dbReference type="OMA" id="GWCSITF"/>
<feature type="transmembrane region" description="Helical" evidence="10">
    <location>
        <begin position="312"/>
        <end position="336"/>
    </location>
</feature>
<feature type="domain" description="Major facilitator superfamily (MFS) profile" evidence="11">
    <location>
        <begin position="55"/>
        <end position="511"/>
    </location>
</feature>
<feature type="transmembrane region" description="Helical" evidence="10">
    <location>
        <begin position="226"/>
        <end position="248"/>
    </location>
</feature>
<evidence type="ECO:0000256" key="4">
    <source>
        <dbReference type="ARBA" id="ARBA00022597"/>
    </source>
</evidence>
<dbReference type="Proteomes" id="UP000193685">
    <property type="component" value="Unassembled WGS sequence"/>
</dbReference>
<feature type="compositionally biased region" description="Basic and acidic residues" evidence="9">
    <location>
        <begin position="539"/>
        <end position="566"/>
    </location>
</feature>
<gene>
    <name evidence="12" type="ORF">BCR37DRAFT_343392</name>
</gene>
<organism evidence="12 13">
    <name type="scientific">Protomyces lactucae-debilis</name>
    <dbReference type="NCBI Taxonomy" id="2754530"/>
    <lineage>
        <taxon>Eukaryota</taxon>
        <taxon>Fungi</taxon>
        <taxon>Dikarya</taxon>
        <taxon>Ascomycota</taxon>
        <taxon>Taphrinomycotina</taxon>
        <taxon>Taphrinomycetes</taxon>
        <taxon>Taphrinales</taxon>
        <taxon>Protomycetaceae</taxon>
        <taxon>Protomyces</taxon>
    </lineage>
</organism>
<comment type="subcellular location">
    <subcellularLocation>
        <location evidence="1">Membrane</location>
        <topology evidence="1">Multi-pass membrane protein</topology>
    </subcellularLocation>
</comment>
<evidence type="ECO:0000256" key="9">
    <source>
        <dbReference type="SAM" id="MobiDB-lite"/>
    </source>
</evidence>
<dbReference type="GO" id="GO:0005351">
    <property type="term" value="F:carbohydrate:proton symporter activity"/>
    <property type="evidence" value="ECO:0007669"/>
    <property type="project" value="TreeGrafter"/>
</dbReference>
<evidence type="ECO:0000256" key="10">
    <source>
        <dbReference type="SAM" id="Phobius"/>
    </source>
</evidence>
<sequence>MAAAHTSRSTSSLSSDHTRGQNEDRFANTRDGKVPPGEDPKLYEKERITAFAIIIALVAAVGGFIFGYDTGQISGFLQMRDFRERFGEPTVDATGGVTYGFSYVREGAIVGLLSVGTLIGCTTVGWIADSKLGRKYTIMLACFIFCVGNVIQIACVQSWVQMAIGRLIAGLGVGQLSVLVPLYQSETAPKRIRGALVATYQLFITFGILVAYAINAGTETLDNDQSWRITIGIAFVFAFALAGAMIFMPESPRYSLAHNKEEQAVLAMERIRGVSRHNIYLESDLNDMRAAMNAEAGHNSGFGELVHGKPKIFYRVLLGVALQGFQQLTGANYFFYYGTTIFNSVGIENSFITSIILGAVNFGCTLGGIGMYYKFGRRWPLILGGIWMCICFLVFASIGITVTVPGSGGLADAQPTETAGYVMIVFACLFILGFSTTWSTGTWVVTSELFPTHIRAKAVGFTTGGNWFTNFLLAFFTPFISGDIGFAYGYVFAGCNLLGAATVYFFLYETKGLSLEEVNQMYGDSSVKPWNSSKWTPKGRADRGDYTAEEPKRDASGHVRHLETTKAKPQPVV</sequence>
<dbReference type="NCBIfam" id="TIGR00879">
    <property type="entry name" value="SP"/>
    <property type="match status" value="1"/>
</dbReference>
<feature type="transmembrane region" description="Helical" evidence="10">
    <location>
        <begin position="108"/>
        <end position="128"/>
    </location>
</feature>
<feature type="transmembrane region" description="Helical" evidence="10">
    <location>
        <begin position="458"/>
        <end position="480"/>
    </location>
</feature>
<evidence type="ECO:0000313" key="12">
    <source>
        <dbReference type="EMBL" id="ORY86956.1"/>
    </source>
</evidence>
<feature type="transmembrane region" description="Helical" evidence="10">
    <location>
        <begin position="486"/>
        <end position="507"/>
    </location>
</feature>
<dbReference type="Gene3D" id="1.20.1250.20">
    <property type="entry name" value="MFS general substrate transporter like domains"/>
    <property type="match status" value="1"/>
</dbReference>
<protein>
    <submittedName>
        <fullName evidence="12">Putative MFS monosaccharide transporter</fullName>
    </submittedName>
</protein>
<dbReference type="Pfam" id="PF00083">
    <property type="entry name" value="Sugar_tr"/>
    <property type="match status" value="1"/>
</dbReference>
<dbReference type="InterPro" id="IPR050360">
    <property type="entry name" value="MFS_Sugar_Transporters"/>
</dbReference>
<reference evidence="12 13" key="1">
    <citation type="submission" date="2016-07" db="EMBL/GenBank/DDBJ databases">
        <title>Pervasive Adenine N6-methylation of Active Genes in Fungi.</title>
        <authorList>
            <consortium name="DOE Joint Genome Institute"/>
            <person name="Mondo S.J."/>
            <person name="Dannebaum R.O."/>
            <person name="Kuo R.C."/>
            <person name="Labutti K."/>
            <person name="Haridas S."/>
            <person name="Kuo A."/>
            <person name="Salamov A."/>
            <person name="Ahrendt S.R."/>
            <person name="Lipzen A."/>
            <person name="Sullivan W."/>
            <person name="Andreopoulos W.B."/>
            <person name="Clum A."/>
            <person name="Lindquist E."/>
            <person name="Daum C."/>
            <person name="Ramamoorthy G.K."/>
            <person name="Gryganskyi A."/>
            <person name="Culley D."/>
            <person name="Magnuson J.K."/>
            <person name="James T.Y."/>
            <person name="O'Malley M.A."/>
            <person name="Stajich J.E."/>
            <person name="Spatafora J.W."/>
            <person name="Visel A."/>
            <person name="Grigoriev I.V."/>
        </authorList>
    </citation>
    <scope>NUCLEOTIDE SEQUENCE [LARGE SCALE GENOMIC DNA]</scope>
    <source>
        <strain evidence="12 13">12-1054</strain>
    </source>
</reference>
<dbReference type="EMBL" id="MCFI01000002">
    <property type="protein sequence ID" value="ORY86956.1"/>
    <property type="molecule type" value="Genomic_DNA"/>
</dbReference>
<proteinExistence type="inferred from homology"/>
<keyword evidence="7 10" id="KW-0472">Membrane</keyword>
<dbReference type="FunFam" id="1.20.1250.20:FF:000044">
    <property type="entry name" value="Hexose transporter Hxt3p"/>
    <property type="match status" value="1"/>
</dbReference>
<feature type="transmembrane region" description="Helical" evidence="10">
    <location>
        <begin position="380"/>
        <end position="400"/>
    </location>
</feature>
<keyword evidence="5 10" id="KW-0812">Transmembrane</keyword>
<feature type="transmembrane region" description="Helical" evidence="10">
    <location>
        <begin position="195"/>
        <end position="214"/>
    </location>
</feature>
<dbReference type="AlphaFoldDB" id="A0A1Y2FUV3"/>
<dbReference type="InterPro" id="IPR036259">
    <property type="entry name" value="MFS_trans_sf"/>
</dbReference>
<feature type="region of interest" description="Disordered" evidence="9">
    <location>
        <begin position="1"/>
        <end position="39"/>
    </location>
</feature>
<evidence type="ECO:0000256" key="3">
    <source>
        <dbReference type="ARBA" id="ARBA00022448"/>
    </source>
</evidence>
<feature type="transmembrane region" description="Helical" evidence="10">
    <location>
        <begin position="351"/>
        <end position="373"/>
    </location>
</feature>
<dbReference type="InterPro" id="IPR005829">
    <property type="entry name" value="Sugar_transporter_CS"/>
</dbReference>
<feature type="transmembrane region" description="Helical" evidence="10">
    <location>
        <begin position="166"/>
        <end position="183"/>
    </location>
</feature>
<dbReference type="InterPro" id="IPR003663">
    <property type="entry name" value="Sugar/inositol_transpt"/>
</dbReference>
<keyword evidence="13" id="KW-1185">Reference proteome</keyword>